<evidence type="ECO:0000313" key="5">
    <source>
        <dbReference type="EMBL" id="VFT97410.1"/>
    </source>
</evidence>
<dbReference type="InterPro" id="IPR003591">
    <property type="entry name" value="Leu-rich_rpt_typical-subtyp"/>
</dbReference>
<dbReference type="InterPro" id="IPR001611">
    <property type="entry name" value="Leu-rich_rpt"/>
</dbReference>
<gene>
    <name evidence="5" type="primary">Aste57867_20730</name>
    <name evidence="4" type="ORF">As57867_020662</name>
    <name evidence="5" type="ORF">ASTE57867_20730</name>
</gene>
<keyword evidence="3" id="KW-0732">Signal</keyword>
<dbReference type="SMART" id="SM00369">
    <property type="entry name" value="LRR_TYP"/>
    <property type="match status" value="6"/>
</dbReference>
<dbReference type="EMBL" id="CAADRA010006929">
    <property type="protein sequence ID" value="VFT97410.1"/>
    <property type="molecule type" value="Genomic_DNA"/>
</dbReference>
<feature type="signal peptide" evidence="3">
    <location>
        <begin position="1"/>
        <end position="16"/>
    </location>
</feature>
<feature type="chain" id="PRO_5036355612" evidence="3">
    <location>
        <begin position="17"/>
        <end position="428"/>
    </location>
</feature>
<dbReference type="AlphaFoldDB" id="A0A485LGX4"/>
<dbReference type="OrthoDB" id="5985090at2759"/>
<keyword evidence="6" id="KW-1185">Reference proteome</keyword>
<evidence type="ECO:0000313" key="6">
    <source>
        <dbReference type="Proteomes" id="UP000332933"/>
    </source>
</evidence>
<name>A0A485LGX4_9STRA</name>
<dbReference type="Gene3D" id="3.80.10.10">
    <property type="entry name" value="Ribonuclease Inhibitor"/>
    <property type="match status" value="1"/>
</dbReference>
<dbReference type="PROSITE" id="PS51450">
    <property type="entry name" value="LRR"/>
    <property type="match status" value="2"/>
</dbReference>
<evidence type="ECO:0000256" key="1">
    <source>
        <dbReference type="ARBA" id="ARBA00022614"/>
    </source>
</evidence>
<evidence type="ECO:0000256" key="2">
    <source>
        <dbReference type="ARBA" id="ARBA00022737"/>
    </source>
</evidence>
<dbReference type="InterPro" id="IPR032675">
    <property type="entry name" value="LRR_dom_sf"/>
</dbReference>
<reference evidence="5 6" key="1">
    <citation type="submission" date="2019-03" db="EMBL/GenBank/DDBJ databases">
        <authorList>
            <person name="Gaulin E."/>
            <person name="Dumas B."/>
        </authorList>
    </citation>
    <scope>NUCLEOTIDE SEQUENCE [LARGE SCALE GENOMIC DNA]</scope>
    <source>
        <strain evidence="5">CBS 568.67</strain>
    </source>
</reference>
<evidence type="ECO:0000256" key="3">
    <source>
        <dbReference type="SAM" id="SignalP"/>
    </source>
</evidence>
<proteinExistence type="predicted"/>
<evidence type="ECO:0000313" key="4">
    <source>
        <dbReference type="EMBL" id="KAF0687539.1"/>
    </source>
</evidence>
<dbReference type="PANTHER" id="PTHR47114:SF2">
    <property type="entry name" value="OLIGODENDROCYTE-MYELIN GLYCOPROTEIN"/>
    <property type="match status" value="1"/>
</dbReference>
<accession>A0A485LGX4</accession>
<dbReference type="EMBL" id="VJMH01006903">
    <property type="protein sequence ID" value="KAF0687539.1"/>
    <property type="molecule type" value="Genomic_DNA"/>
</dbReference>
<dbReference type="SUPFAM" id="SSF52058">
    <property type="entry name" value="L domain-like"/>
    <property type="match status" value="1"/>
</dbReference>
<dbReference type="PANTHER" id="PTHR47114">
    <property type="match status" value="1"/>
</dbReference>
<keyword evidence="2" id="KW-0677">Repeat</keyword>
<organism evidence="5 6">
    <name type="scientific">Aphanomyces stellatus</name>
    <dbReference type="NCBI Taxonomy" id="120398"/>
    <lineage>
        <taxon>Eukaryota</taxon>
        <taxon>Sar</taxon>
        <taxon>Stramenopiles</taxon>
        <taxon>Oomycota</taxon>
        <taxon>Saprolegniomycetes</taxon>
        <taxon>Saprolegniales</taxon>
        <taxon>Verrucalvaceae</taxon>
        <taxon>Aphanomyces</taxon>
    </lineage>
</organism>
<reference evidence="4" key="2">
    <citation type="submission" date="2019-06" db="EMBL/GenBank/DDBJ databases">
        <title>Genomics analysis of Aphanomyces spp. identifies a new class of oomycete effector associated with host adaptation.</title>
        <authorList>
            <person name="Gaulin E."/>
        </authorList>
    </citation>
    <scope>NUCLEOTIDE SEQUENCE</scope>
    <source>
        <strain evidence="4">CBS 578.67</strain>
    </source>
</reference>
<dbReference type="Pfam" id="PF00560">
    <property type="entry name" value="LRR_1"/>
    <property type="match status" value="1"/>
</dbReference>
<dbReference type="Proteomes" id="UP000332933">
    <property type="component" value="Unassembled WGS sequence"/>
</dbReference>
<protein>
    <submittedName>
        <fullName evidence="5">Aste57867_20730 protein</fullName>
    </submittedName>
</protein>
<keyword evidence="1" id="KW-0433">Leucine-rich repeat</keyword>
<sequence length="428" mass="47059">MHFLYVLSTVVAVVAAGPANPWTEYLALPQITSIVTPVITGGGHYLEVKYNGNNDSKLFEIAADLTLDGLQLPEGVAEFAFTGMHLKTLPSGFKWPASLHAVDLSYNDLVTIPTNAPWPSMLKSLNVHANKILDCCASLPHALTDLDFGDNQLRSLRGCMFPPTLETLTLSGNPLKSLADNQVWPPNLKTLSLSNAQLSQVPKQLPKTLQQFHFASNNLKQFPTQLPASIGFLNLGGNKITQLPQVIGYPKLFNLDLSHNQLQSLPEDFTLPSEMAFLSLSHNLLRTLPTNSKWITQVDRALYLDSNKLTALPRDVAFPIALVVSDNQITNLENLALPCDFDIQNNPLRVVSRVTMACDRSYWSTMGDATLSSFVLEKPVFDQLTALLKGAYYYLYWKTDDASVLKGCNAEGGTIQKLKGNISVCVVE</sequence>
<dbReference type="InterPro" id="IPR051071">
    <property type="entry name" value="LRR-bact_E3_ubiq_ligases"/>
</dbReference>
<dbReference type="SMART" id="SM00364">
    <property type="entry name" value="LRR_BAC"/>
    <property type="match status" value="7"/>
</dbReference>